<evidence type="ECO:0000256" key="1">
    <source>
        <dbReference type="ARBA" id="ARBA00022553"/>
    </source>
</evidence>
<dbReference type="eggNOG" id="COG3290">
    <property type="taxonomic scope" value="Bacteria"/>
</dbReference>
<evidence type="ECO:0000256" key="2">
    <source>
        <dbReference type="ARBA" id="ARBA00022679"/>
    </source>
</evidence>
<organism evidence="5 6">
    <name type="scientific">Caloramator australicus RC3</name>
    <dbReference type="NCBI Taxonomy" id="857293"/>
    <lineage>
        <taxon>Bacteria</taxon>
        <taxon>Bacillati</taxon>
        <taxon>Bacillota</taxon>
        <taxon>Clostridia</taxon>
        <taxon>Eubacteriales</taxon>
        <taxon>Clostridiaceae</taxon>
        <taxon>Caloramator</taxon>
    </lineage>
</organism>
<keyword evidence="3" id="KW-0418">Kinase</keyword>
<dbReference type="Gene3D" id="1.10.287.130">
    <property type="match status" value="1"/>
</dbReference>
<dbReference type="SUPFAM" id="SSF55890">
    <property type="entry name" value="Sporulation response regulatory protein Spo0B"/>
    <property type="match status" value="1"/>
</dbReference>
<feature type="domain" description="SpoOB alpha-helical" evidence="4">
    <location>
        <begin position="6"/>
        <end position="60"/>
    </location>
</feature>
<dbReference type="STRING" id="857293.CAAU_1335"/>
<dbReference type="InterPro" id="IPR016120">
    <property type="entry name" value="Sig_transdc_His_kin_SpoOB"/>
</dbReference>
<protein>
    <recommendedName>
        <fullName evidence="4">SpoOB alpha-helical domain-containing protein</fullName>
    </recommendedName>
</protein>
<dbReference type="RefSeq" id="WP_008908689.1">
    <property type="nucleotide sequence ID" value="NZ_CAKP01000070.1"/>
</dbReference>
<evidence type="ECO:0000256" key="3">
    <source>
        <dbReference type="ARBA" id="ARBA00022777"/>
    </source>
</evidence>
<dbReference type="EMBL" id="CAKP01000070">
    <property type="protein sequence ID" value="CCJ33419.1"/>
    <property type="molecule type" value="Genomic_DNA"/>
</dbReference>
<dbReference type="Pfam" id="PF14689">
    <property type="entry name" value="SPOB_a"/>
    <property type="match status" value="1"/>
</dbReference>
<proteinExistence type="predicted"/>
<dbReference type="InterPro" id="IPR039506">
    <property type="entry name" value="SPOB_a"/>
</dbReference>
<gene>
    <name evidence="5" type="ORF">CAAU_1335</name>
</gene>
<evidence type="ECO:0000259" key="4">
    <source>
        <dbReference type="Pfam" id="PF14689"/>
    </source>
</evidence>
<accession>I7K7C0</accession>
<dbReference type="AlphaFoldDB" id="I7K7C0"/>
<evidence type="ECO:0000313" key="5">
    <source>
        <dbReference type="EMBL" id="CCJ33419.1"/>
    </source>
</evidence>
<comment type="caution">
    <text evidence="5">The sequence shown here is derived from an EMBL/GenBank/DDBJ whole genome shotgun (WGS) entry which is preliminary data.</text>
</comment>
<evidence type="ECO:0000313" key="6">
    <source>
        <dbReference type="Proteomes" id="UP000007652"/>
    </source>
</evidence>
<reference evidence="5 6" key="1">
    <citation type="journal article" date="2011" name="J. Bacteriol.">
        <title>Draft genome sequence of Caloramator australicus strain RC3T, a thermoanaerobe from the Great Artesian Basin of Australia.</title>
        <authorList>
            <person name="Ogg C.D."/>
            <person name="Patel B.K.C."/>
        </authorList>
    </citation>
    <scope>NUCLEOTIDE SEQUENCE [LARGE SCALE GENOMIC DNA]</scope>
    <source>
        <strain evidence="5 6">RC3</strain>
    </source>
</reference>
<dbReference type="Proteomes" id="UP000007652">
    <property type="component" value="Unassembled WGS sequence"/>
</dbReference>
<keyword evidence="2" id="KW-0808">Transferase</keyword>
<keyword evidence="1" id="KW-0597">Phosphoprotein</keyword>
<keyword evidence="6" id="KW-1185">Reference proteome</keyword>
<sequence length="187" mass="22113">MDEEKLVEYTVKQLRLLRHNFMNTLQVIYAYLQINKPDKAIEYMKEINKNMFSLSLIYNLENPFISLLMQDIIMEVEKIGADYEIITNIDYIPTEVFTKNKNEILTLFENIKKYLLNGLKGNNVSKKLYIEIGEDDKAYLIDFYNTGLKEKIKSTNYETPYKIDGLNLRLYEFGNSFLLEVSIEKSR</sequence>
<dbReference type="OrthoDB" id="1634477at2"/>
<dbReference type="GO" id="GO:0000155">
    <property type="term" value="F:phosphorelay sensor kinase activity"/>
    <property type="evidence" value="ECO:0007669"/>
    <property type="project" value="InterPro"/>
</dbReference>
<name>I7K7C0_9CLOT</name>